<dbReference type="EMBL" id="CAJVCH010101631">
    <property type="protein sequence ID" value="CAG7723689.1"/>
    <property type="molecule type" value="Genomic_DNA"/>
</dbReference>
<sequence length="350" mass="40984">MAFTCYVCGQSFKKRFNLDRHLQSRHRSLKSFKCERCEHEFTREDNYKVHVKHWICTLKRPASDAENIHPNKKLKSYSIKHCDECHKDIDLNKYPGHLKSLEHKNNCRFRTLNAKIEEIKSAFKNRIKTYRITPNESYYDITECLSGLRPEVEDILAETAGKLSSFKYNLELFAKYYKPIEMSDVKSFNTKNIIYCAESGDLEGAYQQFENMIKTKSEEFQSKGSGWSLEKILFLEVNINKYKPIGGSSYIPLPKWLTNKKAIINIQNEDQACFAWAVIAALYPREYFQHPYRTSSYPDYKEVLKFDGIEFPMKLSDIKKFEKINPLISINVFGVEGETVNLFSIKFPPT</sequence>
<comment type="caution">
    <text evidence="3">The sequence shown here is derived from an EMBL/GenBank/DDBJ whole genome shotgun (WGS) entry which is preliminary data.</text>
</comment>
<gene>
    <name evidence="3" type="ORF">AFUS01_LOCUS12758</name>
</gene>
<evidence type="ECO:0000313" key="4">
    <source>
        <dbReference type="Proteomes" id="UP000708208"/>
    </source>
</evidence>
<dbReference type="InterPro" id="IPR013087">
    <property type="entry name" value="Znf_C2H2_type"/>
</dbReference>
<dbReference type="GO" id="GO:0008270">
    <property type="term" value="F:zinc ion binding"/>
    <property type="evidence" value="ECO:0007669"/>
    <property type="project" value="UniProtKB-KW"/>
</dbReference>
<proteinExistence type="predicted"/>
<dbReference type="AlphaFoldDB" id="A0A8J2JPI1"/>
<organism evidence="3 4">
    <name type="scientific">Allacma fusca</name>
    <dbReference type="NCBI Taxonomy" id="39272"/>
    <lineage>
        <taxon>Eukaryota</taxon>
        <taxon>Metazoa</taxon>
        <taxon>Ecdysozoa</taxon>
        <taxon>Arthropoda</taxon>
        <taxon>Hexapoda</taxon>
        <taxon>Collembola</taxon>
        <taxon>Symphypleona</taxon>
        <taxon>Sminthuridae</taxon>
        <taxon>Allacma</taxon>
    </lineage>
</organism>
<dbReference type="PROSITE" id="PS50157">
    <property type="entry name" value="ZINC_FINGER_C2H2_2"/>
    <property type="match status" value="2"/>
</dbReference>
<evidence type="ECO:0000259" key="2">
    <source>
        <dbReference type="PROSITE" id="PS50157"/>
    </source>
</evidence>
<feature type="domain" description="C2H2-type" evidence="2">
    <location>
        <begin position="32"/>
        <end position="61"/>
    </location>
</feature>
<name>A0A8J2JPI1_9HEXA</name>
<evidence type="ECO:0000313" key="3">
    <source>
        <dbReference type="EMBL" id="CAG7723689.1"/>
    </source>
</evidence>
<dbReference type="PANTHER" id="PTHR31511:SF12">
    <property type="entry name" value="RHO TERMINATION FACTOR N-TERMINAL DOMAIN-CONTAINING PROTEIN"/>
    <property type="match status" value="1"/>
</dbReference>
<keyword evidence="1" id="KW-0479">Metal-binding</keyword>
<feature type="domain" description="C2H2-type" evidence="2">
    <location>
        <begin position="3"/>
        <end position="31"/>
    </location>
</feature>
<dbReference type="SMART" id="SM00355">
    <property type="entry name" value="ZnF_C2H2"/>
    <property type="match status" value="2"/>
</dbReference>
<dbReference type="Proteomes" id="UP000708208">
    <property type="component" value="Unassembled WGS sequence"/>
</dbReference>
<keyword evidence="1" id="KW-0862">Zinc</keyword>
<dbReference type="PANTHER" id="PTHR31511">
    <property type="entry name" value="PROTEIN CBG23764"/>
    <property type="match status" value="1"/>
</dbReference>
<dbReference type="PROSITE" id="PS00028">
    <property type="entry name" value="ZINC_FINGER_C2H2_1"/>
    <property type="match status" value="1"/>
</dbReference>
<keyword evidence="4" id="KW-1185">Reference proteome</keyword>
<dbReference type="OrthoDB" id="6603132at2759"/>
<reference evidence="3" key="1">
    <citation type="submission" date="2021-06" db="EMBL/GenBank/DDBJ databases">
        <authorList>
            <person name="Hodson N. C."/>
            <person name="Mongue J. A."/>
            <person name="Jaron S. K."/>
        </authorList>
    </citation>
    <scope>NUCLEOTIDE SEQUENCE</scope>
</reference>
<evidence type="ECO:0000256" key="1">
    <source>
        <dbReference type="PROSITE-ProRule" id="PRU00042"/>
    </source>
</evidence>
<accession>A0A8J2JPI1</accession>
<keyword evidence="1" id="KW-0863">Zinc-finger</keyword>
<protein>
    <recommendedName>
        <fullName evidence="2">C2H2-type domain-containing protein</fullName>
    </recommendedName>
</protein>